<evidence type="ECO:0000259" key="2">
    <source>
        <dbReference type="Pfam" id="PF01370"/>
    </source>
</evidence>
<feature type="domain" description="NAD-dependent epimerase/dehydratase" evidence="2">
    <location>
        <begin position="3"/>
        <end position="235"/>
    </location>
</feature>
<evidence type="ECO:0000313" key="3">
    <source>
        <dbReference type="EMBL" id="KKC34334.1"/>
    </source>
</evidence>
<dbReference type="PRINTS" id="PR01713">
    <property type="entry name" value="NUCEPIMERASE"/>
</dbReference>
<dbReference type="Proteomes" id="UP000033519">
    <property type="component" value="Unassembled WGS sequence"/>
</dbReference>
<dbReference type="Pfam" id="PF01370">
    <property type="entry name" value="Epimerase"/>
    <property type="match status" value="1"/>
</dbReference>
<evidence type="ECO:0000313" key="4">
    <source>
        <dbReference type="EMBL" id="SFD24548.1"/>
    </source>
</evidence>
<keyword evidence="1" id="KW-0520">NAD</keyword>
<keyword evidence="5" id="KW-1185">Reference proteome</keyword>
<dbReference type="PANTHER" id="PTHR43574">
    <property type="entry name" value="EPIMERASE-RELATED"/>
    <property type="match status" value="1"/>
</dbReference>
<dbReference type="EMBL" id="FOMB01000032">
    <property type="protein sequence ID" value="SFD24548.1"/>
    <property type="molecule type" value="Genomic_DNA"/>
</dbReference>
<organism evidence="4 6">
    <name type="scientific">Devosia psychrophila</name>
    <dbReference type="NCBI Taxonomy" id="728005"/>
    <lineage>
        <taxon>Bacteria</taxon>
        <taxon>Pseudomonadati</taxon>
        <taxon>Pseudomonadota</taxon>
        <taxon>Alphaproteobacteria</taxon>
        <taxon>Hyphomicrobiales</taxon>
        <taxon>Devosiaceae</taxon>
        <taxon>Devosia</taxon>
    </lineage>
</organism>
<reference evidence="4 6" key="2">
    <citation type="submission" date="2016-10" db="EMBL/GenBank/DDBJ databases">
        <authorList>
            <person name="de Groot N.N."/>
        </authorList>
    </citation>
    <scope>NUCLEOTIDE SEQUENCE [LARGE SCALE GENOMIC DNA]</scope>
    <source>
        <strain evidence="4 6">CGMCC 1.10210</strain>
    </source>
</reference>
<name>A0A0F5Q2M4_9HYPH</name>
<protein>
    <submittedName>
        <fullName evidence="4">UDP-glucuronate 4-epimerase</fullName>
    </submittedName>
    <submittedName>
        <fullName evidence="3">UDP-glucuronate 5-epimerase</fullName>
    </submittedName>
</protein>
<sequence length="333" mass="36221">MRILVTGTAGFIGFHLARRLLAEGHQVTGFDGLTDYYDPALKRARLAILHGQDRFVQIEGMLEDAAALTNAVASSAAEIVVHLAAQAGVRYSLEAPQSYIQSNVVGTANLLEALRHHKPKHLIFASTSSVYGGNTKLPFAETDRADGPVSLYAATKKSGEAMVHSYAHLFEIPSTCVRFFTVYGPWSRPDMAPIKFLSAMLEGRAIDVYGFGKMRRDFTYIDDLVAAIAALMDKAPETGKPVEQDSLSAVAPFRTVNIAGGKPTALMDFIRTLERAAGVEAKLNMLPMQAGDVVATDSDTRLLRALIGTVPETPVQLGVARFAEWYKQHYGYN</sequence>
<dbReference type="EMBL" id="LAPV01000039">
    <property type="protein sequence ID" value="KKC34334.1"/>
    <property type="molecule type" value="Genomic_DNA"/>
</dbReference>
<dbReference type="PATRIC" id="fig|728005.3.peg.3085"/>
<dbReference type="InterPro" id="IPR001509">
    <property type="entry name" value="Epimerase_deHydtase"/>
</dbReference>
<dbReference type="RefSeq" id="WP_046169628.1">
    <property type="nucleotide sequence ID" value="NZ_FOMB01000032.1"/>
</dbReference>
<dbReference type="Proteomes" id="UP000182258">
    <property type="component" value="Unassembled WGS sequence"/>
</dbReference>
<dbReference type="OrthoDB" id="9801785at2"/>
<evidence type="ECO:0000313" key="5">
    <source>
        <dbReference type="Proteomes" id="UP000033519"/>
    </source>
</evidence>
<evidence type="ECO:0000256" key="1">
    <source>
        <dbReference type="ARBA" id="ARBA00023027"/>
    </source>
</evidence>
<proteinExistence type="predicted"/>
<dbReference type="STRING" id="728005.SAMN04488059_13219"/>
<dbReference type="AlphaFoldDB" id="A0A0F5Q2M4"/>
<accession>A0A0F5Q2M4</accession>
<dbReference type="SUPFAM" id="SSF51735">
    <property type="entry name" value="NAD(P)-binding Rossmann-fold domains"/>
    <property type="match status" value="1"/>
</dbReference>
<dbReference type="Gene3D" id="3.40.50.720">
    <property type="entry name" value="NAD(P)-binding Rossmann-like Domain"/>
    <property type="match status" value="1"/>
</dbReference>
<evidence type="ECO:0000313" key="6">
    <source>
        <dbReference type="Proteomes" id="UP000182258"/>
    </source>
</evidence>
<reference evidence="3 5" key="1">
    <citation type="submission" date="2015-03" db="EMBL/GenBank/DDBJ databases">
        <authorList>
            <person name="Lepp D."/>
            <person name="Hassan Y.I."/>
            <person name="Li X.-Z."/>
            <person name="Zhou T."/>
        </authorList>
    </citation>
    <scope>NUCLEOTIDE SEQUENCE [LARGE SCALE GENOMIC DNA]</scope>
    <source>
        <strain evidence="3 5">Cr7-05</strain>
    </source>
</reference>
<dbReference type="InterPro" id="IPR036291">
    <property type="entry name" value="NAD(P)-bd_dom_sf"/>
</dbReference>
<gene>
    <name evidence="4" type="ORF">SAMN04488059_13219</name>
    <name evidence="3" type="ORF">WH91_03495</name>
</gene>